<evidence type="ECO:0000313" key="2">
    <source>
        <dbReference type="EMBL" id="RPB01135.1"/>
    </source>
</evidence>
<name>A0A3N4K5E4_9PEZI</name>
<sequence>MWNLFLYPLVLFTFVPLALACVCLVLPWSRDSSCFSRLILFGSKQANAPLG</sequence>
<feature type="signal peptide" evidence="1">
    <location>
        <begin position="1"/>
        <end position="20"/>
    </location>
</feature>
<keyword evidence="3" id="KW-1185">Reference proteome</keyword>
<evidence type="ECO:0000313" key="3">
    <source>
        <dbReference type="Proteomes" id="UP000276215"/>
    </source>
</evidence>
<protein>
    <submittedName>
        <fullName evidence="2">Uncharacterized protein</fullName>
    </submittedName>
</protein>
<accession>A0A3N4K5E4</accession>
<dbReference type="Proteomes" id="UP000276215">
    <property type="component" value="Unassembled WGS sequence"/>
</dbReference>
<gene>
    <name evidence="2" type="ORF">L873DRAFT_1804016</name>
</gene>
<reference evidence="2 3" key="1">
    <citation type="journal article" date="2018" name="Nat. Ecol. Evol.">
        <title>Pezizomycetes genomes reveal the molecular basis of ectomycorrhizal truffle lifestyle.</title>
        <authorList>
            <person name="Murat C."/>
            <person name="Payen T."/>
            <person name="Noel B."/>
            <person name="Kuo A."/>
            <person name="Morin E."/>
            <person name="Chen J."/>
            <person name="Kohler A."/>
            <person name="Krizsan K."/>
            <person name="Balestrini R."/>
            <person name="Da Silva C."/>
            <person name="Montanini B."/>
            <person name="Hainaut M."/>
            <person name="Levati E."/>
            <person name="Barry K.W."/>
            <person name="Belfiori B."/>
            <person name="Cichocki N."/>
            <person name="Clum A."/>
            <person name="Dockter R.B."/>
            <person name="Fauchery L."/>
            <person name="Guy J."/>
            <person name="Iotti M."/>
            <person name="Le Tacon F."/>
            <person name="Lindquist E.A."/>
            <person name="Lipzen A."/>
            <person name="Malagnac F."/>
            <person name="Mello A."/>
            <person name="Molinier V."/>
            <person name="Miyauchi S."/>
            <person name="Poulain J."/>
            <person name="Riccioni C."/>
            <person name="Rubini A."/>
            <person name="Sitrit Y."/>
            <person name="Splivallo R."/>
            <person name="Traeger S."/>
            <person name="Wang M."/>
            <person name="Zifcakova L."/>
            <person name="Wipf D."/>
            <person name="Zambonelli A."/>
            <person name="Paolocci F."/>
            <person name="Nowrousian M."/>
            <person name="Ottonello S."/>
            <person name="Baldrian P."/>
            <person name="Spatafora J.W."/>
            <person name="Henrissat B."/>
            <person name="Nagy L.G."/>
            <person name="Aury J.M."/>
            <person name="Wincker P."/>
            <person name="Grigoriev I.V."/>
            <person name="Bonfante P."/>
            <person name="Martin F.M."/>
        </authorList>
    </citation>
    <scope>NUCLEOTIDE SEQUENCE [LARGE SCALE GENOMIC DNA]</scope>
    <source>
        <strain evidence="2 3">120613-1</strain>
    </source>
</reference>
<organism evidence="2 3">
    <name type="scientific">Choiromyces venosus 120613-1</name>
    <dbReference type="NCBI Taxonomy" id="1336337"/>
    <lineage>
        <taxon>Eukaryota</taxon>
        <taxon>Fungi</taxon>
        <taxon>Dikarya</taxon>
        <taxon>Ascomycota</taxon>
        <taxon>Pezizomycotina</taxon>
        <taxon>Pezizomycetes</taxon>
        <taxon>Pezizales</taxon>
        <taxon>Tuberaceae</taxon>
        <taxon>Choiromyces</taxon>
    </lineage>
</organism>
<keyword evidence="1" id="KW-0732">Signal</keyword>
<dbReference type="EMBL" id="ML120375">
    <property type="protein sequence ID" value="RPB01135.1"/>
    <property type="molecule type" value="Genomic_DNA"/>
</dbReference>
<feature type="chain" id="PRO_5018251060" evidence="1">
    <location>
        <begin position="21"/>
        <end position="51"/>
    </location>
</feature>
<evidence type="ECO:0000256" key="1">
    <source>
        <dbReference type="SAM" id="SignalP"/>
    </source>
</evidence>
<proteinExistence type="predicted"/>
<dbReference type="AlphaFoldDB" id="A0A3N4K5E4"/>